<dbReference type="GO" id="GO:0140662">
    <property type="term" value="F:ATP-dependent protein folding chaperone"/>
    <property type="evidence" value="ECO:0007669"/>
    <property type="project" value="InterPro"/>
</dbReference>
<gene>
    <name evidence="4" type="ORF">DPMN_111318</name>
</gene>
<dbReference type="InterPro" id="IPR013126">
    <property type="entry name" value="Hsp_70_fam"/>
</dbReference>
<evidence type="ECO:0000256" key="3">
    <source>
        <dbReference type="ARBA" id="ARBA00022840"/>
    </source>
</evidence>
<evidence type="ECO:0000313" key="4">
    <source>
        <dbReference type="EMBL" id="KAH3837915.1"/>
    </source>
</evidence>
<evidence type="ECO:0008006" key="6">
    <source>
        <dbReference type="Google" id="ProtNLM"/>
    </source>
</evidence>
<dbReference type="PANTHER" id="PTHR14187">
    <property type="entry name" value="ALPHA KINASE/ELONGATION FACTOR 2 KINASE"/>
    <property type="match status" value="1"/>
</dbReference>
<proteinExistence type="inferred from homology"/>
<accession>A0A9D4QPS5</accession>
<dbReference type="Pfam" id="PF00012">
    <property type="entry name" value="HSP70"/>
    <property type="match status" value="1"/>
</dbReference>
<dbReference type="CDD" id="cd10229">
    <property type="entry name" value="ASKHA_NBD_HSP70_HSPA12"/>
    <property type="match status" value="1"/>
</dbReference>
<evidence type="ECO:0000313" key="5">
    <source>
        <dbReference type="Proteomes" id="UP000828390"/>
    </source>
</evidence>
<comment type="similarity">
    <text evidence="1">Belongs to the heat shock protein 70 family.</text>
</comment>
<dbReference type="InterPro" id="IPR043129">
    <property type="entry name" value="ATPase_NBD"/>
</dbReference>
<dbReference type="Gene3D" id="3.90.640.10">
    <property type="entry name" value="Actin, Chain A, domain 4"/>
    <property type="match status" value="1"/>
</dbReference>
<dbReference type="PANTHER" id="PTHR14187:SF5">
    <property type="entry name" value="HEAT SHOCK 70 KDA PROTEIN 12A"/>
    <property type="match status" value="1"/>
</dbReference>
<keyword evidence="5" id="KW-1185">Reference proteome</keyword>
<dbReference type="EMBL" id="JAIWYP010000004">
    <property type="protein sequence ID" value="KAH3837915.1"/>
    <property type="molecule type" value="Genomic_DNA"/>
</dbReference>
<comment type="caution">
    <text evidence="4">The sequence shown here is derived from an EMBL/GenBank/DDBJ whole genome shotgun (WGS) entry which is preliminary data.</text>
</comment>
<protein>
    <recommendedName>
        <fullName evidence="6">Heat shock 70 kDa protein</fullName>
    </recommendedName>
</protein>
<dbReference type="Gene3D" id="3.30.420.40">
    <property type="match status" value="2"/>
</dbReference>
<organism evidence="4 5">
    <name type="scientific">Dreissena polymorpha</name>
    <name type="common">Zebra mussel</name>
    <name type="synonym">Mytilus polymorpha</name>
    <dbReference type="NCBI Taxonomy" id="45954"/>
    <lineage>
        <taxon>Eukaryota</taxon>
        <taxon>Metazoa</taxon>
        <taxon>Spiralia</taxon>
        <taxon>Lophotrochozoa</taxon>
        <taxon>Mollusca</taxon>
        <taxon>Bivalvia</taxon>
        <taxon>Autobranchia</taxon>
        <taxon>Heteroconchia</taxon>
        <taxon>Euheterodonta</taxon>
        <taxon>Imparidentia</taxon>
        <taxon>Neoheterodontei</taxon>
        <taxon>Myida</taxon>
        <taxon>Dreissenoidea</taxon>
        <taxon>Dreissenidae</taxon>
        <taxon>Dreissena</taxon>
    </lineage>
</organism>
<dbReference type="AlphaFoldDB" id="A0A9D4QPS5"/>
<reference evidence="4" key="2">
    <citation type="submission" date="2020-11" db="EMBL/GenBank/DDBJ databases">
        <authorList>
            <person name="McCartney M.A."/>
            <person name="Auch B."/>
            <person name="Kono T."/>
            <person name="Mallez S."/>
            <person name="Becker A."/>
            <person name="Gohl D.M."/>
            <person name="Silverstein K.A.T."/>
            <person name="Koren S."/>
            <person name="Bechman K.B."/>
            <person name="Herman A."/>
            <person name="Abrahante J.E."/>
            <person name="Garbe J."/>
        </authorList>
    </citation>
    <scope>NUCLEOTIDE SEQUENCE</scope>
    <source>
        <strain evidence="4">Duluth1</strain>
        <tissue evidence="4">Whole animal</tissue>
    </source>
</reference>
<name>A0A9D4QPS5_DREPO</name>
<dbReference type="SUPFAM" id="SSF53067">
    <property type="entry name" value="Actin-like ATPase domain"/>
    <property type="match status" value="2"/>
</dbReference>
<keyword evidence="2" id="KW-0547">Nucleotide-binding</keyword>
<reference evidence="4" key="1">
    <citation type="journal article" date="2019" name="bioRxiv">
        <title>The Genome of the Zebra Mussel, Dreissena polymorpha: A Resource for Invasive Species Research.</title>
        <authorList>
            <person name="McCartney M.A."/>
            <person name="Auch B."/>
            <person name="Kono T."/>
            <person name="Mallez S."/>
            <person name="Zhang Y."/>
            <person name="Obille A."/>
            <person name="Becker A."/>
            <person name="Abrahante J.E."/>
            <person name="Garbe J."/>
            <person name="Badalamenti J.P."/>
            <person name="Herman A."/>
            <person name="Mangelson H."/>
            <person name="Liachko I."/>
            <person name="Sullivan S."/>
            <person name="Sone E.D."/>
            <person name="Koren S."/>
            <person name="Silverstein K.A.T."/>
            <person name="Beckman K.B."/>
            <person name="Gohl D.M."/>
        </authorList>
    </citation>
    <scope>NUCLEOTIDE SEQUENCE</scope>
    <source>
        <strain evidence="4">Duluth1</strain>
        <tissue evidence="4">Whole animal</tissue>
    </source>
</reference>
<keyword evidence="3" id="KW-0067">ATP-binding</keyword>
<dbReference type="GO" id="GO:0005524">
    <property type="term" value="F:ATP binding"/>
    <property type="evidence" value="ECO:0007669"/>
    <property type="project" value="UniProtKB-KW"/>
</dbReference>
<evidence type="ECO:0000256" key="2">
    <source>
        <dbReference type="ARBA" id="ARBA00022741"/>
    </source>
</evidence>
<dbReference type="Proteomes" id="UP000828390">
    <property type="component" value="Unassembled WGS sequence"/>
</dbReference>
<evidence type="ECO:0000256" key="1">
    <source>
        <dbReference type="ARBA" id="ARBA00007381"/>
    </source>
</evidence>
<sequence length="446" mass="49258">MKEDLEKISENRVAGLKPDDIHWVLTVPAIWNDSAKQFMRLAAEQAGISKDKLSIALEPEAASLYCRHLPVLCDGESSILTFQTGKKYLVVDAGGGTIDITVHEVCAGGNLKEIHRASGGDWGGTKIDGAFMNFLGQIAGNTTMQRFKDENMEDYLELLRDFEIKKRDIAVGSKTKVTIKVPSTLFNLVEEMTHMSMQDKLTSSDYGKQVSQTGNKIRLDADLVRSFFSTTLTQIITHTSDLLEKPDCVGVEAILMVGGFSESKLLQEIFKLTFSQLKIVIPAEAGLAVLKGAVIFGHCPTAINVRISKYTYGVQTTRIFDEKIHPSSQRSVYDDGTVRCINLFDIIVREGDKLVVGGAHTQSSYRPVNESQKSMNIPIFISRNRNAKFTTDLGCTHVGTILVPLAGRGTDRSVTVRMLFGGTEIIVECVENATNRIRRLNIDFLT</sequence>